<feature type="region of interest" description="Disordered" evidence="1">
    <location>
        <begin position="38"/>
        <end position="61"/>
    </location>
</feature>
<evidence type="ECO:0008006" key="5">
    <source>
        <dbReference type="Google" id="ProtNLM"/>
    </source>
</evidence>
<evidence type="ECO:0000313" key="3">
    <source>
        <dbReference type="EMBL" id="SDZ51187.1"/>
    </source>
</evidence>
<evidence type="ECO:0000313" key="4">
    <source>
        <dbReference type="Proteomes" id="UP000198891"/>
    </source>
</evidence>
<feature type="signal peptide" evidence="2">
    <location>
        <begin position="1"/>
        <end position="24"/>
    </location>
</feature>
<dbReference type="PROSITE" id="PS51257">
    <property type="entry name" value="PROKAR_LIPOPROTEIN"/>
    <property type="match status" value="1"/>
</dbReference>
<dbReference type="RefSeq" id="WP_139256826.1">
    <property type="nucleotide sequence ID" value="NZ_FNPZ01000006.1"/>
</dbReference>
<dbReference type="AlphaFoldDB" id="A0A1H3TMH3"/>
<evidence type="ECO:0000256" key="2">
    <source>
        <dbReference type="SAM" id="SignalP"/>
    </source>
</evidence>
<feature type="chain" id="PRO_5039508806" description="Lipoprotein" evidence="2">
    <location>
        <begin position="25"/>
        <end position="219"/>
    </location>
</feature>
<evidence type="ECO:0000256" key="1">
    <source>
        <dbReference type="SAM" id="MobiDB-lite"/>
    </source>
</evidence>
<protein>
    <recommendedName>
        <fullName evidence="5">Lipoprotein</fullName>
    </recommendedName>
</protein>
<keyword evidence="2" id="KW-0732">Signal</keyword>
<dbReference type="Proteomes" id="UP000198891">
    <property type="component" value="Unassembled WGS sequence"/>
</dbReference>
<dbReference type="OrthoDB" id="4978239at2"/>
<reference evidence="3 4" key="1">
    <citation type="submission" date="2016-10" db="EMBL/GenBank/DDBJ databases">
        <authorList>
            <person name="de Groot N.N."/>
        </authorList>
    </citation>
    <scope>NUCLEOTIDE SEQUENCE [LARGE SCALE GENOMIC DNA]</scope>
    <source>
        <strain evidence="3 4">CGMCC 4.3491</strain>
    </source>
</reference>
<dbReference type="EMBL" id="FNPZ01000006">
    <property type="protein sequence ID" value="SDZ51187.1"/>
    <property type="molecule type" value="Genomic_DNA"/>
</dbReference>
<proteinExistence type="predicted"/>
<name>A0A1H3TMH3_9MICO</name>
<dbReference type="STRING" id="381665.SAMN05216554_4341"/>
<sequence>MGMRRPAALTGAVLAVLLTASGCAAGAPQPTPTVTVTVTATPTPTPTAAPTPTDAPAPDPAAYSPGDVGTWVIDYAGIGPFVLDETLADVQAQVPASVETCRPGVDTYQLGGIGFTAVSGIDESDPAAPIVVVRMLGLDGFDPAAPQPRTEKGIGIGSTVTELQAAYPELESYQGMNKSTIYRIAADGRTVNFEDFGTGEIQIISVAASAGVGSEYCGA</sequence>
<organism evidence="3 4">
    <name type="scientific">Herbiconiux ginsengi</name>
    <dbReference type="NCBI Taxonomy" id="381665"/>
    <lineage>
        <taxon>Bacteria</taxon>
        <taxon>Bacillati</taxon>
        <taxon>Actinomycetota</taxon>
        <taxon>Actinomycetes</taxon>
        <taxon>Micrococcales</taxon>
        <taxon>Microbacteriaceae</taxon>
        <taxon>Herbiconiux</taxon>
    </lineage>
</organism>
<accession>A0A1H3TMH3</accession>
<keyword evidence="4" id="KW-1185">Reference proteome</keyword>
<feature type="compositionally biased region" description="Pro residues" evidence="1">
    <location>
        <begin position="43"/>
        <end position="59"/>
    </location>
</feature>
<gene>
    <name evidence="3" type="ORF">SAMN05216554_4341</name>
</gene>